<feature type="transmembrane region" description="Helical" evidence="8">
    <location>
        <begin position="75"/>
        <end position="98"/>
    </location>
</feature>
<keyword evidence="6 8" id="KW-1133">Transmembrane helix</keyword>
<keyword evidence="4" id="KW-0309">Germination</keyword>
<dbReference type="InterPro" id="IPR004761">
    <property type="entry name" value="Spore_GerAB"/>
</dbReference>
<dbReference type="RefSeq" id="WP_210654967.1">
    <property type="nucleotide sequence ID" value="NZ_JAGKSP010000001.1"/>
</dbReference>
<keyword evidence="7 8" id="KW-0472">Membrane</keyword>
<feature type="transmembrane region" description="Helical" evidence="8">
    <location>
        <begin position="302"/>
        <end position="318"/>
    </location>
</feature>
<evidence type="ECO:0000256" key="5">
    <source>
        <dbReference type="ARBA" id="ARBA00022692"/>
    </source>
</evidence>
<feature type="transmembrane region" description="Helical" evidence="8">
    <location>
        <begin position="144"/>
        <end position="165"/>
    </location>
</feature>
<dbReference type="Proteomes" id="UP000673394">
    <property type="component" value="Unassembled WGS sequence"/>
</dbReference>
<comment type="similarity">
    <text evidence="2">Belongs to the amino acid-polyamine-organocation (APC) superfamily. Spore germination protein (SGP) (TC 2.A.3.9) family.</text>
</comment>
<dbReference type="PANTHER" id="PTHR34975">
    <property type="entry name" value="SPORE GERMINATION PROTEIN A2"/>
    <property type="match status" value="1"/>
</dbReference>
<name>A0ABS5C675_9BACL</name>
<feature type="transmembrane region" description="Helical" evidence="8">
    <location>
        <begin position="217"/>
        <end position="239"/>
    </location>
</feature>
<dbReference type="EMBL" id="JAGKSP010000001">
    <property type="protein sequence ID" value="MBP3961499.1"/>
    <property type="molecule type" value="Genomic_DNA"/>
</dbReference>
<evidence type="ECO:0000313" key="9">
    <source>
        <dbReference type="EMBL" id="MBP3961499.1"/>
    </source>
</evidence>
<accession>A0ABS5C675</accession>
<feature type="transmembrane region" description="Helical" evidence="8">
    <location>
        <begin position="118"/>
        <end position="137"/>
    </location>
</feature>
<keyword evidence="5 8" id="KW-0812">Transmembrane</keyword>
<comment type="caution">
    <text evidence="9">The sequence shown here is derived from an EMBL/GenBank/DDBJ whole genome shotgun (WGS) entry which is preliminary data.</text>
</comment>
<keyword evidence="3" id="KW-0813">Transport</keyword>
<evidence type="ECO:0000256" key="2">
    <source>
        <dbReference type="ARBA" id="ARBA00007998"/>
    </source>
</evidence>
<sequence length="364" mass="41603">MNAKLTFSQVIILAITLQYGIISFEMPRYLAEEFGYNGWLSLFGFGALASINLWLIALVYRFGKGVSIYKIARRVLPSGVVVPLCSLLILLWTVLGVLISKQYLLILRSTSFPTINPLYLYILLGALVLLMLSKDIIGIATATVIFFVCVFWLLILVPATLSNHFNFARFTPYLFKDAGFTLRGMLNIYFAFLGYELCLLLFPYSGKKTRLMQGFQISNLIVTLVYCFIAFLTFSFYSFEQLKQLAYPSLNTLSFIRFPFVQRVDDFIFNLFLLRALIITTMYLWAALELVKNMVATAKNRLIPYVAVSLLAAIIAMWDRGDLQKTERLLHYIGITEIGVAFLLPALLLILIYIHHRKERPKHV</sequence>
<comment type="subcellular location">
    <subcellularLocation>
        <location evidence="1">Membrane</location>
        <topology evidence="1">Multi-pass membrane protein</topology>
    </subcellularLocation>
</comment>
<evidence type="ECO:0000256" key="3">
    <source>
        <dbReference type="ARBA" id="ARBA00022448"/>
    </source>
</evidence>
<evidence type="ECO:0000256" key="1">
    <source>
        <dbReference type="ARBA" id="ARBA00004141"/>
    </source>
</evidence>
<evidence type="ECO:0000256" key="6">
    <source>
        <dbReference type="ARBA" id="ARBA00022989"/>
    </source>
</evidence>
<feature type="transmembrane region" description="Helical" evidence="8">
    <location>
        <begin position="330"/>
        <end position="354"/>
    </location>
</feature>
<feature type="transmembrane region" description="Helical" evidence="8">
    <location>
        <begin position="36"/>
        <end position="63"/>
    </location>
</feature>
<dbReference type="Pfam" id="PF03845">
    <property type="entry name" value="Spore_permease"/>
    <property type="match status" value="1"/>
</dbReference>
<feature type="transmembrane region" description="Helical" evidence="8">
    <location>
        <begin position="185"/>
        <end position="205"/>
    </location>
</feature>
<organism evidence="9 10">
    <name type="scientific">Paenibacillus lignilyticus</name>
    <dbReference type="NCBI Taxonomy" id="1172615"/>
    <lineage>
        <taxon>Bacteria</taxon>
        <taxon>Bacillati</taxon>
        <taxon>Bacillota</taxon>
        <taxon>Bacilli</taxon>
        <taxon>Bacillales</taxon>
        <taxon>Paenibacillaceae</taxon>
        <taxon>Paenibacillus</taxon>
    </lineage>
</organism>
<feature type="transmembrane region" description="Helical" evidence="8">
    <location>
        <begin position="267"/>
        <end position="290"/>
    </location>
</feature>
<evidence type="ECO:0000313" key="10">
    <source>
        <dbReference type="Proteomes" id="UP000673394"/>
    </source>
</evidence>
<reference evidence="9 10" key="1">
    <citation type="submission" date="2021-04" db="EMBL/GenBank/DDBJ databases">
        <title>Paenibacillus sp. DLE-14 whole genome sequence.</title>
        <authorList>
            <person name="Ham Y.J."/>
        </authorList>
    </citation>
    <scope>NUCLEOTIDE SEQUENCE [LARGE SCALE GENOMIC DNA]</scope>
    <source>
        <strain evidence="9 10">DLE-14</strain>
    </source>
</reference>
<gene>
    <name evidence="9" type="ORF">I8J30_02165</name>
</gene>
<protein>
    <submittedName>
        <fullName evidence="9">GerAB/ArcD/ProY family transporter</fullName>
    </submittedName>
</protein>
<evidence type="ECO:0000256" key="8">
    <source>
        <dbReference type="SAM" id="Phobius"/>
    </source>
</evidence>
<keyword evidence="10" id="KW-1185">Reference proteome</keyword>
<proteinExistence type="inferred from homology"/>
<evidence type="ECO:0000256" key="4">
    <source>
        <dbReference type="ARBA" id="ARBA00022544"/>
    </source>
</evidence>
<dbReference type="PANTHER" id="PTHR34975:SF2">
    <property type="entry name" value="SPORE GERMINATION PROTEIN A2"/>
    <property type="match status" value="1"/>
</dbReference>
<evidence type="ECO:0000256" key="7">
    <source>
        <dbReference type="ARBA" id="ARBA00023136"/>
    </source>
</evidence>